<accession>A0A0G1YQ50</accession>
<organism evidence="2 3">
    <name type="scientific">Candidatus Kaiserbacteria bacterium GW2011_GWA2_49_19</name>
    <dbReference type="NCBI Taxonomy" id="1618669"/>
    <lineage>
        <taxon>Bacteria</taxon>
        <taxon>Candidatus Kaiseribacteriota</taxon>
    </lineage>
</organism>
<gene>
    <name evidence="2" type="ORF">UY44_C0009G0002</name>
</gene>
<comment type="caution">
    <text evidence="2">The sequence shown here is derived from an EMBL/GenBank/DDBJ whole genome shotgun (WGS) entry which is preliminary data.</text>
</comment>
<dbReference type="AlphaFoldDB" id="A0A0G1YQ50"/>
<evidence type="ECO:0000313" key="2">
    <source>
        <dbReference type="EMBL" id="KKW08489.1"/>
    </source>
</evidence>
<evidence type="ECO:0000313" key="3">
    <source>
        <dbReference type="Proteomes" id="UP000033965"/>
    </source>
</evidence>
<feature type="region of interest" description="Disordered" evidence="1">
    <location>
        <begin position="682"/>
        <end position="708"/>
    </location>
</feature>
<name>A0A0G1YQ50_9BACT</name>
<proteinExistence type="predicted"/>
<dbReference type="Proteomes" id="UP000033965">
    <property type="component" value="Unassembled WGS sequence"/>
</dbReference>
<feature type="compositionally biased region" description="Basic and acidic residues" evidence="1">
    <location>
        <begin position="25"/>
        <end position="35"/>
    </location>
</feature>
<reference evidence="2 3" key="1">
    <citation type="journal article" date="2015" name="Nature">
        <title>rRNA introns, odd ribosomes, and small enigmatic genomes across a large radiation of phyla.</title>
        <authorList>
            <person name="Brown C.T."/>
            <person name="Hug L.A."/>
            <person name="Thomas B.C."/>
            <person name="Sharon I."/>
            <person name="Castelle C.J."/>
            <person name="Singh A."/>
            <person name="Wilkins M.J."/>
            <person name="Williams K.H."/>
            <person name="Banfield J.F."/>
        </authorList>
    </citation>
    <scope>NUCLEOTIDE SEQUENCE [LARGE SCALE GENOMIC DNA]</scope>
</reference>
<sequence>MGLLDRFRKRAGISAATEMPSEPPKTGKESPKPAEELSALSPDSSADGKSASAVIEAEAPAETFKGVVFDEKLIPFYFRVHEGREVQPVVTDKFLNKSKAQYNTAWLAREIVQNFVDHNRGPNKGTLNGVSVTSEQLPASEIFPHGGRRFVISGEWPFEDTTGLTSMHSEKSSEGESAGGNGIGLKQTVLRYIRDFGVQRFEVAGEGWQVDYSLARKDQINARLLSEALKHNAMPTAQVKHDWLVAEIKPGEKTGKTFYSIDTDNAEVIASLEKMSELGESRDNPWLQNPNFSNDNGTIKWLPLSEKGKEPEGRLFINGQVMNFKQAGKTAENYWRGPEGVSIALHNVKYEMSIDRPPVPTYGLENYMDNLIKSMTKEEILGQLRESEYIWGRGNADTGGFDTKGCFVLIKKLAEALRWGLYKNGRKDKYSSDEFAVHFPKKYLAVDARLSDSQHDDLEKRGFILCPNFFEDVGMPKASGELSSVEVAKTRTPQSSANDFERLSKEKGIPVSCESMEGKVAGVAQFFKYIRERMSADDVRVNKVGEKKDGGGKTVAYRFDLPGTKLPKELLFSQLLKIKKGDKNQELLSFVRGAVLYGLKERIFKNANTAQGEYVTTFSLTSDAASGEDGLLVLNSEAKTDGGFSWEVELDENTVALFEKEFFSTNKVVSTNGEANAVQTDTIEERQPKQVTESPEQVAWHGESSQPAEVARDIEVDLGKTIGKKAERKDLRERMGKGEEVGGEQGGGNRDIKEIIKPASAAEAEKIDVLAAKIPELAAAVRVLAEVAHEGEKAAKETKEERKNEVEKYLDWKESDNFYGKLAGNADYLNGKTLVEIFDSYNQADIPVIRVAGDEKKNPEKRALARISRRLEELANAMAPAEEKVEDFELVFEPTDVQLTKLGLLRSYFYAATGARLPNDLFVFRGTGTKAINIAQRAIGIHEEVLAQSFDEAVTAFVHEAAHNKSMNHDVEFMHMLQALFGEMRKKVSEVGRKIRNGSATPEEQALIDMDETWGAIDNRV</sequence>
<evidence type="ECO:0000256" key="1">
    <source>
        <dbReference type="SAM" id="MobiDB-lite"/>
    </source>
</evidence>
<feature type="region of interest" description="Disordered" evidence="1">
    <location>
        <begin position="1"/>
        <end position="53"/>
    </location>
</feature>
<protein>
    <submittedName>
        <fullName evidence="2">Uncharacterized protein</fullName>
    </submittedName>
</protein>
<dbReference type="EMBL" id="LCPZ01000009">
    <property type="protein sequence ID" value="KKW08489.1"/>
    <property type="molecule type" value="Genomic_DNA"/>
</dbReference>